<keyword evidence="1" id="KW-0720">Serine protease</keyword>
<keyword evidence="5" id="KW-1185">Reference proteome</keyword>
<keyword evidence="1 4" id="KW-0378">Hydrolase</keyword>
<sequence length="348" mass="38308">MRNKRLGKLLIVLMIVAALFLFPIDSYISKPGGAYDLAPLVEVEDGDLNDVGTFSLMTISLSKATPLTYAFAKISDKRKILPAVNVRRPNESDKDYNVRQKKLMSDSQFNAITVAFKQADLPVDIQFDGVFIVSVLEGGAAYEVLEVGDKIYSIDGKKLEESGDFYKIIGNKKLGDKVQMSIERDEKFLDVSVTIKEIPKSEGRIGLGVQFQEDKTLTTDPLVEFQTSNIGGPSAGLLFTLEIMNQLMDEDLTKGYKIAGTGEMLEDGTVGRIGGADFKVIAASRDGVEIFFAPEDEIPTEVLDRNPGLKTNYAEAVEMAKKIGTKMKIVPVKSIEDALDYLEKLEPK</sequence>
<evidence type="ECO:0000313" key="5">
    <source>
        <dbReference type="Proteomes" id="UP001597218"/>
    </source>
</evidence>
<feature type="active site" evidence="1">
    <location>
        <position position="234"/>
    </location>
</feature>
<comment type="caution">
    <text evidence="4">The sequence shown here is derived from an EMBL/GenBank/DDBJ whole genome shotgun (WGS) entry which is preliminary data.</text>
</comment>
<dbReference type="Gene3D" id="3.30.230.10">
    <property type="match status" value="1"/>
</dbReference>
<dbReference type="Pfam" id="PF05362">
    <property type="entry name" value="Lon_C"/>
    <property type="match status" value="1"/>
</dbReference>
<proteinExistence type="inferred from homology"/>
<dbReference type="InterPro" id="IPR036034">
    <property type="entry name" value="PDZ_sf"/>
</dbReference>
<comment type="similarity">
    <text evidence="1">Belongs to the peptidase S16 family.</text>
</comment>
<dbReference type="InterPro" id="IPR001478">
    <property type="entry name" value="PDZ"/>
</dbReference>
<comment type="catalytic activity">
    <reaction evidence="1">
        <text>Hydrolysis of proteins in presence of ATP.</text>
        <dbReference type="EC" id="3.4.21.53"/>
    </reaction>
</comment>
<dbReference type="InterPro" id="IPR020568">
    <property type="entry name" value="Ribosomal_Su5_D2-typ_SF"/>
</dbReference>
<dbReference type="PROSITE" id="PS50106">
    <property type="entry name" value="PDZ"/>
    <property type="match status" value="1"/>
</dbReference>
<dbReference type="InterPro" id="IPR027065">
    <property type="entry name" value="Lon_Prtase"/>
</dbReference>
<dbReference type="InterPro" id="IPR008269">
    <property type="entry name" value="Lon_proteolytic"/>
</dbReference>
<dbReference type="SUPFAM" id="SSF50156">
    <property type="entry name" value="PDZ domain-like"/>
    <property type="match status" value="1"/>
</dbReference>
<dbReference type="SUPFAM" id="SSF54211">
    <property type="entry name" value="Ribosomal protein S5 domain 2-like"/>
    <property type="match status" value="1"/>
</dbReference>
<dbReference type="Pfam" id="PF13180">
    <property type="entry name" value="PDZ_2"/>
    <property type="match status" value="1"/>
</dbReference>
<dbReference type="PROSITE" id="PS51786">
    <property type="entry name" value="LON_PROTEOLYTIC"/>
    <property type="match status" value="1"/>
</dbReference>
<dbReference type="EC" id="3.4.21.53" evidence="1"/>
<evidence type="ECO:0000313" key="4">
    <source>
        <dbReference type="EMBL" id="MFD1928977.1"/>
    </source>
</evidence>
<protein>
    <recommendedName>
        <fullName evidence="1">endopeptidase La</fullName>
        <ecNumber evidence="1">3.4.21.53</ecNumber>
    </recommendedName>
</protein>
<dbReference type="GO" id="GO:0006508">
    <property type="term" value="P:proteolysis"/>
    <property type="evidence" value="ECO:0007669"/>
    <property type="project" value="UniProtKB-KW"/>
</dbReference>
<dbReference type="PANTHER" id="PTHR10046">
    <property type="entry name" value="ATP DEPENDENT LON PROTEASE FAMILY MEMBER"/>
    <property type="match status" value="1"/>
</dbReference>
<evidence type="ECO:0000259" key="2">
    <source>
        <dbReference type="PROSITE" id="PS50106"/>
    </source>
</evidence>
<evidence type="ECO:0000256" key="1">
    <source>
        <dbReference type="PROSITE-ProRule" id="PRU01122"/>
    </source>
</evidence>
<dbReference type="InterPro" id="IPR014721">
    <property type="entry name" value="Ribsml_uS5_D2-typ_fold_subgr"/>
</dbReference>
<dbReference type="GO" id="GO:0008233">
    <property type="term" value="F:peptidase activity"/>
    <property type="evidence" value="ECO:0007669"/>
    <property type="project" value="UniProtKB-KW"/>
</dbReference>
<dbReference type="SMART" id="SM00228">
    <property type="entry name" value="PDZ"/>
    <property type="match status" value="1"/>
</dbReference>
<dbReference type="EMBL" id="JBHUGI010000032">
    <property type="protein sequence ID" value="MFD1928977.1"/>
    <property type="molecule type" value="Genomic_DNA"/>
</dbReference>
<feature type="domain" description="Lon proteolytic" evidence="3">
    <location>
        <begin position="228"/>
        <end position="345"/>
    </location>
</feature>
<dbReference type="NCBIfam" id="NF041438">
    <property type="entry name" value="SepM_fam_S16"/>
    <property type="match status" value="1"/>
</dbReference>
<keyword evidence="1 4" id="KW-0645">Protease</keyword>
<accession>A0ABW4SKF8</accession>
<evidence type="ECO:0000259" key="3">
    <source>
        <dbReference type="PROSITE" id="PS51786"/>
    </source>
</evidence>
<gene>
    <name evidence="4" type="ORF">ACFSFY_13120</name>
</gene>
<feature type="domain" description="PDZ" evidence="2">
    <location>
        <begin position="129"/>
        <end position="186"/>
    </location>
</feature>
<feature type="active site" evidence="1">
    <location>
        <position position="279"/>
    </location>
</feature>
<organism evidence="4 5">
    <name type="scientific">Sporosarcina siberiensis</name>
    <dbReference type="NCBI Taxonomy" id="1365606"/>
    <lineage>
        <taxon>Bacteria</taxon>
        <taxon>Bacillati</taxon>
        <taxon>Bacillota</taxon>
        <taxon>Bacilli</taxon>
        <taxon>Bacillales</taxon>
        <taxon>Caryophanaceae</taxon>
        <taxon>Sporosarcina</taxon>
    </lineage>
</organism>
<reference evidence="5" key="1">
    <citation type="journal article" date="2019" name="Int. J. Syst. Evol. Microbiol.">
        <title>The Global Catalogue of Microorganisms (GCM) 10K type strain sequencing project: providing services to taxonomists for standard genome sequencing and annotation.</title>
        <authorList>
            <consortium name="The Broad Institute Genomics Platform"/>
            <consortium name="The Broad Institute Genome Sequencing Center for Infectious Disease"/>
            <person name="Wu L."/>
            <person name="Ma J."/>
        </authorList>
    </citation>
    <scope>NUCLEOTIDE SEQUENCE [LARGE SCALE GENOMIC DNA]</scope>
    <source>
        <strain evidence="5">CGMCC 4.7177</strain>
    </source>
</reference>
<dbReference type="RefSeq" id="WP_381538712.1">
    <property type="nucleotide sequence ID" value="NZ_JBHUGI010000032.1"/>
</dbReference>
<name>A0ABW4SKF8_9BACL</name>
<dbReference type="Proteomes" id="UP001597218">
    <property type="component" value="Unassembled WGS sequence"/>
</dbReference>